<organism evidence="1 2">
    <name type="scientific">Salix dunnii</name>
    <dbReference type="NCBI Taxonomy" id="1413687"/>
    <lineage>
        <taxon>Eukaryota</taxon>
        <taxon>Viridiplantae</taxon>
        <taxon>Streptophyta</taxon>
        <taxon>Embryophyta</taxon>
        <taxon>Tracheophyta</taxon>
        <taxon>Spermatophyta</taxon>
        <taxon>Magnoliopsida</taxon>
        <taxon>eudicotyledons</taxon>
        <taxon>Gunneridae</taxon>
        <taxon>Pentapetalae</taxon>
        <taxon>rosids</taxon>
        <taxon>fabids</taxon>
        <taxon>Malpighiales</taxon>
        <taxon>Salicaceae</taxon>
        <taxon>Saliceae</taxon>
        <taxon>Salix</taxon>
    </lineage>
</organism>
<name>A0A835MRV4_9ROSI</name>
<comment type="caution">
    <text evidence="1">The sequence shown here is derived from an EMBL/GenBank/DDBJ whole genome shotgun (WGS) entry which is preliminary data.</text>
</comment>
<protein>
    <submittedName>
        <fullName evidence="1">Uncharacterized protein</fullName>
    </submittedName>
</protein>
<gene>
    <name evidence="1" type="ORF">SADUNF_Sadunf08G0020700</name>
</gene>
<dbReference type="EMBL" id="JADGMS010000008">
    <property type="protein sequence ID" value="KAF9676612.1"/>
    <property type="molecule type" value="Genomic_DNA"/>
</dbReference>
<dbReference type="Proteomes" id="UP000657918">
    <property type="component" value="Chromosome 8"/>
</dbReference>
<evidence type="ECO:0000313" key="1">
    <source>
        <dbReference type="EMBL" id="KAF9676612.1"/>
    </source>
</evidence>
<dbReference type="Gene3D" id="1.20.5.4770">
    <property type="match status" value="1"/>
</dbReference>
<sequence>MIKGEVKFTSLQRWVAGLSLRWVCNLGRWVRWKKNENTQKSEFARFGERLVSQTIEHLIRMLEPKDAYAQCICKGLSLCPMKINICLAVNGPWTFEKMESCDETGCQDPEGLILCINNYSFYGSVATMNMYFKCHKDTILNQQQDRPIASSIESIVNGNSNNNGKEIVVVGAVDVQATSVER</sequence>
<keyword evidence="2" id="KW-1185">Reference proteome</keyword>
<reference evidence="1 2" key="1">
    <citation type="submission" date="2020-10" db="EMBL/GenBank/DDBJ databases">
        <title>Plant Genome Project.</title>
        <authorList>
            <person name="Zhang R.-G."/>
        </authorList>
    </citation>
    <scope>NUCLEOTIDE SEQUENCE [LARGE SCALE GENOMIC DNA]</scope>
    <source>
        <strain evidence="1">FAFU-HL-1</strain>
        <tissue evidence="1">Leaf</tissue>
    </source>
</reference>
<accession>A0A835MRV4</accession>
<proteinExistence type="predicted"/>
<evidence type="ECO:0000313" key="2">
    <source>
        <dbReference type="Proteomes" id="UP000657918"/>
    </source>
</evidence>
<dbReference type="AlphaFoldDB" id="A0A835MRV4"/>